<name>A0A5M9WR36_PAEAM</name>
<protein>
    <submittedName>
        <fullName evidence="1">Aspartyl-phosphate phosphatase Spo0E family protein</fullName>
    </submittedName>
</protein>
<reference evidence="1 2" key="1">
    <citation type="journal article" date="2019" name="J. Ind. Microbiol. Biotechnol.">
        <title>Paenibacillus amylolyticus 27C64 has a diverse set of carbohydrate-active enzymes and complete pectin deconstruction system.</title>
        <authorList>
            <person name="Keggi C."/>
            <person name="Doran-Peterson J."/>
        </authorList>
    </citation>
    <scope>NUCLEOTIDE SEQUENCE [LARGE SCALE GENOMIC DNA]</scope>
    <source>
        <strain evidence="1 2">27C64</strain>
    </source>
</reference>
<dbReference type="InterPro" id="IPR037208">
    <property type="entry name" value="Spo0E-like_sf"/>
</dbReference>
<dbReference type="SUPFAM" id="SSF140500">
    <property type="entry name" value="BAS1536-like"/>
    <property type="match status" value="1"/>
</dbReference>
<proteinExistence type="predicted"/>
<dbReference type="InterPro" id="IPR018540">
    <property type="entry name" value="Spo0E-like"/>
</dbReference>
<dbReference type="InterPro" id="IPR036638">
    <property type="entry name" value="HLH_DNA-bd_sf"/>
</dbReference>
<dbReference type="OrthoDB" id="2627535at2"/>
<gene>
    <name evidence="1" type="ORF">EC604_09575</name>
</gene>
<evidence type="ECO:0000313" key="1">
    <source>
        <dbReference type="EMBL" id="KAA8784096.1"/>
    </source>
</evidence>
<accession>A0A5M9WR36</accession>
<dbReference type="AlphaFoldDB" id="A0A5M9WR36"/>
<organism evidence="1 2">
    <name type="scientific">Paenibacillus amylolyticus</name>
    <dbReference type="NCBI Taxonomy" id="1451"/>
    <lineage>
        <taxon>Bacteria</taxon>
        <taxon>Bacillati</taxon>
        <taxon>Bacillota</taxon>
        <taxon>Bacilli</taxon>
        <taxon>Bacillales</taxon>
        <taxon>Paenibacillaceae</taxon>
        <taxon>Paenibacillus</taxon>
    </lineage>
</organism>
<dbReference type="Pfam" id="PF09388">
    <property type="entry name" value="SpoOE-like"/>
    <property type="match status" value="1"/>
</dbReference>
<evidence type="ECO:0000313" key="2">
    <source>
        <dbReference type="Proteomes" id="UP000323664"/>
    </source>
</evidence>
<dbReference type="GO" id="GO:0043937">
    <property type="term" value="P:regulation of sporulation"/>
    <property type="evidence" value="ECO:0007669"/>
    <property type="project" value="InterPro"/>
</dbReference>
<comment type="caution">
    <text evidence="1">The sequence shown here is derived from an EMBL/GenBank/DDBJ whole genome shotgun (WGS) entry which is preliminary data.</text>
</comment>
<dbReference type="Gene3D" id="4.10.280.10">
    <property type="entry name" value="Helix-loop-helix DNA-binding domain"/>
    <property type="match status" value="1"/>
</dbReference>
<dbReference type="EMBL" id="RIAS01000004">
    <property type="protein sequence ID" value="KAA8784096.1"/>
    <property type="molecule type" value="Genomic_DNA"/>
</dbReference>
<sequence>MMRKSVLIQLKMERARGRLNELTKEYNGFLHSEVIKQSMILDKLITQFNHKEETKNKADG</sequence>
<dbReference type="GO" id="GO:0046983">
    <property type="term" value="F:protein dimerization activity"/>
    <property type="evidence" value="ECO:0007669"/>
    <property type="project" value="InterPro"/>
</dbReference>
<dbReference type="Proteomes" id="UP000323664">
    <property type="component" value="Unassembled WGS sequence"/>
</dbReference>